<dbReference type="EMBL" id="UGQM01000001">
    <property type="protein sequence ID" value="STZ43192.1"/>
    <property type="molecule type" value="Genomic_DNA"/>
</dbReference>
<name>A0A378SK56_9MYCO</name>
<feature type="compositionally biased region" description="Acidic residues" evidence="1">
    <location>
        <begin position="21"/>
        <end position="31"/>
    </location>
</feature>
<reference evidence="2 3" key="1">
    <citation type="submission" date="2018-06" db="EMBL/GenBank/DDBJ databases">
        <authorList>
            <consortium name="Pathogen Informatics"/>
            <person name="Doyle S."/>
        </authorList>
    </citation>
    <scope>NUCLEOTIDE SEQUENCE [LARGE SCALE GENOMIC DNA]</scope>
    <source>
        <strain evidence="2 3">NCTC10742</strain>
    </source>
</reference>
<evidence type="ECO:0000313" key="2">
    <source>
        <dbReference type="EMBL" id="STZ43192.1"/>
    </source>
</evidence>
<dbReference type="RefSeq" id="WP_115327270.1">
    <property type="nucleotide sequence ID" value="NZ_JACKST010000002.1"/>
</dbReference>
<evidence type="ECO:0000256" key="1">
    <source>
        <dbReference type="SAM" id="MobiDB-lite"/>
    </source>
</evidence>
<feature type="compositionally biased region" description="Basic and acidic residues" evidence="1">
    <location>
        <begin position="32"/>
        <end position="45"/>
    </location>
</feature>
<evidence type="ECO:0000313" key="3">
    <source>
        <dbReference type="Proteomes" id="UP000254291"/>
    </source>
</evidence>
<protein>
    <submittedName>
        <fullName evidence="2">Uncharacterized protein</fullName>
    </submittedName>
</protein>
<gene>
    <name evidence="2" type="ORF">NCTC10742_02409</name>
</gene>
<organism evidence="2 3">
    <name type="scientific">Mycolicibacterium gilvum</name>
    <dbReference type="NCBI Taxonomy" id="1804"/>
    <lineage>
        <taxon>Bacteria</taxon>
        <taxon>Bacillati</taxon>
        <taxon>Actinomycetota</taxon>
        <taxon>Actinomycetes</taxon>
        <taxon>Mycobacteriales</taxon>
        <taxon>Mycobacteriaceae</taxon>
        <taxon>Mycolicibacterium</taxon>
    </lineage>
</organism>
<dbReference type="AlphaFoldDB" id="A0A378SK56"/>
<feature type="region of interest" description="Disordered" evidence="1">
    <location>
        <begin position="1"/>
        <end position="59"/>
    </location>
</feature>
<sequence length="158" mass="17416">MTDNTDAPDATPEESTTPEGADTDTAPDEPDQDHPDATPDAVKEARKYRRRAQTAESERDTLKARLEILQRGEVERLVADRLADPADVWRDGATLDTLLDDDGNIDPKRVDDLTKTLLAAHAHWGITRHKPAGFQSGAAAQTFPRRDSFTAAFAPKER</sequence>
<dbReference type="Proteomes" id="UP000254291">
    <property type="component" value="Unassembled WGS sequence"/>
</dbReference>
<accession>A0A378SK56</accession>
<proteinExistence type="predicted"/>